<dbReference type="Pfam" id="PF04072">
    <property type="entry name" value="LCM"/>
    <property type="match status" value="1"/>
</dbReference>
<organism evidence="4 5">
    <name type="scientific">Coccomyxa viridis</name>
    <dbReference type="NCBI Taxonomy" id="1274662"/>
    <lineage>
        <taxon>Eukaryota</taxon>
        <taxon>Viridiplantae</taxon>
        <taxon>Chlorophyta</taxon>
        <taxon>core chlorophytes</taxon>
        <taxon>Trebouxiophyceae</taxon>
        <taxon>Trebouxiophyceae incertae sedis</taxon>
        <taxon>Coccomyxaceae</taxon>
        <taxon>Coccomyxa</taxon>
    </lineage>
</organism>
<protein>
    <submittedName>
        <fullName evidence="4">G11780 protein</fullName>
    </submittedName>
</protein>
<comment type="caution">
    <text evidence="4">The sequence shown here is derived from an EMBL/GenBank/DDBJ whole genome shotgun (WGS) entry which is preliminary data.</text>
</comment>
<sequence>MILCQRPLNGVLSKPNYNNDYIAPKFRDHLMPARKLFYTLPFSNTLYKYVLEQVIGLQGMINYVDARTSWMDDIVKQAQWQGVAQVVVIAAGYCTRAYRLKEGNTQFYEVDMPKVSQKKIDLVKAVIPDKDKYPRPIYVGADLASTLLAEALTSKGFDPSRRTLFTCEGIFCYLPQAAVDGLLKQISALAAPGSRLCFDAMHKPYMDGRVRYRGYSCGSVALKARGEPLLSGFETTSEGINAQFTPLQWQLTELLSPKDMIEKRFKHLKWREKRPPILPFNSYVLLEKLEPKFETQATPALAASATKTAAEQACPTAQATPAGVVELLETATVQDFFYTTIVPP</sequence>
<dbReference type="InterPro" id="IPR029063">
    <property type="entry name" value="SAM-dependent_MTases_sf"/>
</dbReference>
<gene>
    <name evidence="4" type="primary">g11780</name>
    <name evidence="4" type="ORF">VP750_LOCUS10522</name>
</gene>
<evidence type="ECO:0000256" key="3">
    <source>
        <dbReference type="ARBA" id="ARBA00022679"/>
    </source>
</evidence>
<reference evidence="4 5" key="1">
    <citation type="submission" date="2024-06" db="EMBL/GenBank/DDBJ databases">
        <authorList>
            <person name="Kraege A."/>
            <person name="Thomma B."/>
        </authorList>
    </citation>
    <scope>NUCLEOTIDE SEQUENCE [LARGE SCALE GENOMIC DNA]</scope>
</reference>
<comment type="similarity">
    <text evidence="1">Belongs to the UPF0677 family.</text>
</comment>
<dbReference type="PANTHER" id="PTHR43619">
    <property type="entry name" value="S-ADENOSYL-L-METHIONINE-DEPENDENT METHYLTRANSFERASE YKTD-RELATED"/>
    <property type="match status" value="1"/>
</dbReference>
<proteinExistence type="inferred from homology"/>
<evidence type="ECO:0000313" key="5">
    <source>
        <dbReference type="Proteomes" id="UP001497392"/>
    </source>
</evidence>
<evidence type="ECO:0000256" key="1">
    <source>
        <dbReference type="ARBA" id="ARBA00008138"/>
    </source>
</evidence>
<name>A0ABP1G8S9_9CHLO</name>
<dbReference type="InterPro" id="IPR007213">
    <property type="entry name" value="Ppm1/Ppm2/Tcmp"/>
</dbReference>
<evidence type="ECO:0000313" key="4">
    <source>
        <dbReference type="EMBL" id="CAL5228616.1"/>
    </source>
</evidence>
<dbReference type="InterPro" id="IPR011610">
    <property type="entry name" value="SAM_mthyl_Trfase_ML2640-like"/>
</dbReference>
<dbReference type="NCBIfam" id="TIGR00027">
    <property type="entry name" value="mthyl_TIGR00027"/>
    <property type="match status" value="1"/>
</dbReference>
<dbReference type="Proteomes" id="UP001497392">
    <property type="component" value="Unassembled WGS sequence"/>
</dbReference>
<evidence type="ECO:0000256" key="2">
    <source>
        <dbReference type="ARBA" id="ARBA00022603"/>
    </source>
</evidence>
<dbReference type="Gene3D" id="3.40.50.150">
    <property type="entry name" value="Vaccinia Virus protein VP39"/>
    <property type="match status" value="1"/>
</dbReference>
<keyword evidence="3" id="KW-0808">Transferase</keyword>
<keyword evidence="5" id="KW-1185">Reference proteome</keyword>
<dbReference type="EMBL" id="CAXHTA020000019">
    <property type="protein sequence ID" value="CAL5228616.1"/>
    <property type="molecule type" value="Genomic_DNA"/>
</dbReference>
<dbReference type="SUPFAM" id="SSF53335">
    <property type="entry name" value="S-adenosyl-L-methionine-dependent methyltransferases"/>
    <property type="match status" value="1"/>
</dbReference>
<accession>A0ABP1G8S9</accession>
<dbReference type="PANTHER" id="PTHR43619:SF2">
    <property type="entry name" value="S-ADENOSYL-L-METHIONINE-DEPENDENT METHYLTRANSFERASES SUPERFAMILY PROTEIN"/>
    <property type="match status" value="1"/>
</dbReference>
<keyword evidence="2" id="KW-0489">Methyltransferase</keyword>